<proteinExistence type="predicted"/>
<dbReference type="Proteomes" id="UP001177021">
    <property type="component" value="Unassembled WGS sequence"/>
</dbReference>
<evidence type="ECO:0000313" key="2">
    <source>
        <dbReference type="Proteomes" id="UP001177021"/>
    </source>
</evidence>
<comment type="caution">
    <text evidence="1">The sequence shown here is derived from an EMBL/GenBank/DDBJ whole genome shotgun (WGS) entry which is preliminary data.</text>
</comment>
<organism evidence="1 2">
    <name type="scientific">Trifolium pratense</name>
    <name type="common">Red clover</name>
    <dbReference type="NCBI Taxonomy" id="57577"/>
    <lineage>
        <taxon>Eukaryota</taxon>
        <taxon>Viridiplantae</taxon>
        <taxon>Streptophyta</taxon>
        <taxon>Embryophyta</taxon>
        <taxon>Tracheophyta</taxon>
        <taxon>Spermatophyta</taxon>
        <taxon>Magnoliopsida</taxon>
        <taxon>eudicotyledons</taxon>
        <taxon>Gunneridae</taxon>
        <taxon>Pentapetalae</taxon>
        <taxon>rosids</taxon>
        <taxon>fabids</taxon>
        <taxon>Fabales</taxon>
        <taxon>Fabaceae</taxon>
        <taxon>Papilionoideae</taxon>
        <taxon>50 kb inversion clade</taxon>
        <taxon>NPAAA clade</taxon>
        <taxon>Hologalegina</taxon>
        <taxon>IRL clade</taxon>
        <taxon>Trifolieae</taxon>
        <taxon>Trifolium</taxon>
    </lineage>
</organism>
<evidence type="ECO:0000313" key="1">
    <source>
        <dbReference type="EMBL" id="CAJ2665880.1"/>
    </source>
</evidence>
<name>A0ACB0L943_TRIPR</name>
<gene>
    <name evidence="1" type="ORF">MILVUS5_LOCUS30765</name>
</gene>
<protein>
    <submittedName>
        <fullName evidence="1">Uncharacterized protein</fullName>
    </submittedName>
</protein>
<accession>A0ACB0L943</accession>
<reference evidence="1" key="1">
    <citation type="submission" date="2023-10" db="EMBL/GenBank/DDBJ databases">
        <authorList>
            <person name="Rodriguez Cubillos JULIANA M."/>
            <person name="De Vega J."/>
        </authorList>
    </citation>
    <scope>NUCLEOTIDE SEQUENCE</scope>
</reference>
<sequence>MTGSFQKSSCNEEQQDLSLKFSTLVFQERSIIQEVNKNDKPHAVELGDAAVGKRKRISWSFPVFSFLFMTD</sequence>
<dbReference type="EMBL" id="CASHSV030000513">
    <property type="protein sequence ID" value="CAJ2665880.1"/>
    <property type="molecule type" value="Genomic_DNA"/>
</dbReference>
<keyword evidence="2" id="KW-1185">Reference proteome</keyword>